<dbReference type="InterPro" id="IPR040079">
    <property type="entry name" value="Glutathione_S-Trfase"/>
</dbReference>
<dbReference type="InterPro" id="IPR004045">
    <property type="entry name" value="Glutathione_S-Trfase_N"/>
</dbReference>
<dbReference type="PANTHER" id="PTHR44051:SF9">
    <property type="entry name" value="GLUTATHIONE S-TRANSFERASE 1"/>
    <property type="match status" value="1"/>
</dbReference>
<dbReference type="Gene3D" id="3.40.30.10">
    <property type="entry name" value="Glutaredoxin"/>
    <property type="match status" value="1"/>
</dbReference>
<dbReference type="InterPro" id="IPR004046">
    <property type="entry name" value="GST_C"/>
</dbReference>
<dbReference type="GO" id="GO:0016740">
    <property type="term" value="F:transferase activity"/>
    <property type="evidence" value="ECO:0007669"/>
    <property type="project" value="UniProtKB-KW"/>
</dbReference>
<sequence>MNIHTEENRMITLHVLAQSRALRIVWLLELIGAPYQIKTYARHPETLLAPDELKAVHPLGKSPVIDDDGFVLNESGAITDYLIQTYGGGRFMPERGSQDYWHYQRWLHYAEGSLMPLLLLGLVFRKIENAPMPFFVKPVARKISGNVKNGFIEPQAALHLAYVENELNGKDWLVNNRLSGADIMMSYPLQAAADRFGLADYPNIRAYLQRIEKDPAYQTAVQKAGGPLLRLDK</sequence>
<comment type="caution">
    <text evidence="3">The sequence shown here is derived from an EMBL/GenBank/DDBJ whole genome shotgun (WGS) entry which is preliminary data.</text>
</comment>
<evidence type="ECO:0000313" key="3">
    <source>
        <dbReference type="EMBL" id="EET44647.1"/>
    </source>
</evidence>
<dbReference type="SFLD" id="SFLDS00019">
    <property type="entry name" value="Glutathione_Transferase_(cytos"/>
    <property type="match status" value="1"/>
</dbReference>
<dbReference type="eggNOG" id="COG0625">
    <property type="taxonomic scope" value="Bacteria"/>
</dbReference>
<evidence type="ECO:0000313" key="4">
    <source>
        <dbReference type="Proteomes" id="UP000005365"/>
    </source>
</evidence>
<dbReference type="InterPro" id="IPR036282">
    <property type="entry name" value="Glutathione-S-Trfase_C_sf"/>
</dbReference>
<dbReference type="SUPFAM" id="SSF52833">
    <property type="entry name" value="Thioredoxin-like"/>
    <property type="match status" value="1"/>
</dbReference>
<name>C6M510_NEISI</name>
<reference evidence="3" key="1">
    <citation type="submission" date="2009-07" db="EMBL/GenBank/DDBJ databases">
        <authorList>
            <person name="Weinstock G."/>
            <person name="Sodergren E."/>
            <person name="Clifton S."/>
            <person name="Fulton L."/>
            <person name="Fulton B."/>
            <person name="Courtney L."/>
            <person name="Fronick C."/>
            <person name="Harrison M."/>
            <person name="Strong C."/>
            <person name="Farmer C."/>
            <person name="Delahaunty K."/>
            <person name="Markovic C."/>
            <person name="Hall O."/>
            <person name="Minx P."/>
            <person name="Tomlinson C."/>
            <person name="Mitreva M."/>
            <person name="Nelson J."/>
            <person name="Hou S."/>
            <person name="Wollam A."/>
            <person name="Pepin K.H."/>
            <person name="Johnson M."/>
            <person name="Bhonagiri V."/>
            <person name="Nash W.E."/>
            <person name="Warren W."/>
            <person name="Chinwalla A."/>
            <person name="Mardis E.R."/>
            <person name="Wilson R.K."/>
        </authorList>
    </citation>
    <scope>NUCLEOTIDE SEQUENCE [LARGE SCALE GENOMIC DNA]</scope>
    <source>
        <strain evidence="3">ATCC 29256</strain>
    </source>
</reference>
<proteinExistence type="predicted"/>
<organism evidence="3 4">
    <name type="scientific">Neisseria sicca ATCC 29256</name>
    <dbReference type="NCBI Taxonomy" id="547045"/>
    <lineage>
        <taxon>Bacteria</taxon>
        <taxon>Pseudomonadati</taxon>
        <taxon>Pseudomonadota</taxon>
        <taxon>Betaproteobacteria</taxon>
        <taxon>Neisseriales</taxon>
        <taxon>Neisseriaceae</taxon>
        <taxon>Neisseria</taxon>
    </lineage>
</organism>
<keyword evidence="4" id="KW-1185">Reference proteome</keyword>
<dbReference type="CDD" id="cd03189">
    <property type="entry name" value="GST_C_GTT1_like"/>
    <property type="match status" value="1"/>
</dbReference>
<dbReference type="InterPro" id="IPR036249">
    <property type="entry name" value="Thioredoxin-like_sf"/>
</dbReference>
<dbReference type="Pfam" id="PF00043">
    <property type="entry name" value="GST_C"/>
    <property type="match status" value="1"/>
</dbReference>
<dbReference type="PANTHER" id="PTHR44051">
    <property type="entry name" value="GLUTATHIONE S-TRANSFERASE-RELATED"/>
    <property type="match status" value="1"/>
</dbReference>
<dbReference type="PROSITE" id="PS50405">
    <property type="entry name" value="GST_CTER"/>
    <property type="match status" value="1"/>
</dbReference>
<dbReference type="AlphaFoldDB" id="C6M510"/>
<dbReference type="Proteomes" id="UP000005365">
    <property type="component" value="Unassembled WGS sequence"/>
</dbReference>
<dbReference type="SUPFAM" id="SSF47616">
    <property type="entry name" value="GST C-terminal domain-like"/>
    <property type="match status" value="1"/>
</dbReference>
<dbReference type="SFLD" id="SFLDG00358">
    <property type="entry name" value="Main_(cytGST)"/>
    <property type="match status" value="1"/>
</dbReference>
<dbReference type="Gene3D" id="1.20.1050.10">
    <property type="match status" value="1"/>
</dbReference>
<dbReference type="SFLD" id="SFLDG01150">
    <property type="entry name" value="Main.1:_Beta-like"/>
    <property type="match status" value="1"/>
</dbReference>
<gene>
    <name evidence="3" type="ORF">NEISICOT_01609</name>
</gene>
<feature type="domain" description="GST C-terminal" evidence="2">
    <location>
        <begin position="96"/>
        <end position="233"/>
    </location>
</feature>
<dbReference type="CDD" id="cd03046">
    <property type="entry name" value="GST_N_GTT1_like"/>
    <property type="match status" value="1"/>
</dbReference>
<evidence type="ECO:0000259" key="1">
    <source>
        <dbReference type="PROSITE" id="PS50404"/>
    </source>
</evidence>
<dbReference type="STRING" id="490.A6J88_07435"/>
<feature type="domain" description="GST N-terminal" evidence="1">
    <location>
        <begin position="8"/>
        <end position="90"/>
    </location>
</feature>
<dbReference type="EMBL" id="ACKO02000008">
    <property type="protein sequence ID" value="EET44647.1"/>
    <property type="molecule type" value="Genomic_DNA"/>
</dbReference>
<dbReference type="InterPro" id="IPR010987">
    <property type="entry name" value="Glutathione-S-Trfase_C-like"/>
</dbReference>
<dbReference type="PROSITE" id="PS50404">
    <property type="entry name" value="GST_NTER"/>
    <property type="match status" value="1"/>
</dbReference>
<accession>C6M510</accession>
<dbReference type="Pfam" id="PF13409">
    <property type="entry name" value="GST_N_2"/>
    <property type="match status" value="1"/>
</dbReference>
<evidence type="ECO:0000259" key="2">
    <source>
        <dbReference type="PROSITE" id="PS50405"/>
    </source>
</evidence>
<protein>
    <submittedName>
        <fullName evidence="3">Glutathione S-transferase, N-terminal domain protein</fullName>
    </submittedName>
</protein>